<evidence type="ECO:0000256" key="8">
    <source>
        <dbReference type="ARBA" id="ARBA00023180"/>
    </source>
</evidence>
<dbReference type="Proteomes" id="UP000053286">
    <property type="component" value="Unassembled WGS sequence"/>
</dbReference>
<keyword evidence="5" id="KW-0297">G-protein coupled receptor</keyword>
<keyword evidence="4 10" id="KW-1133">Transmembrane helix</keyword>
<keyword evidence="3 10" id="KW-0812">Transmembrane</keyword>
<evidence type="ECO:0000256" key="10">
    <source>
        <dbReference type="SAM" id="Phobius"/>
    </source>
</evidence>
<keyword evidence="7 11" id="KW-0675">Receptor</keyword>
<gene>
    <name evidence="11" type="ORF">AS27_05081</name>
</gene>
<dbReference type="EMBL" id="KL225567">
    <property type="protein sequence ID" value="KFM00463.1"/>
    <property type="molecule type" value="Genomic_DNA"/>
</dbReference>
<accession>A0A087QGV9</accession>
<reference evidence="11 12" key="1">
    <citation type="submission" date="2014-04" db="EMBL/GenBank/DDBJ databases">
        <title>Genome evolution of avian class.</title>
        <authorList>
            <person name="Zhang G."/>
            <person name="Li C."/>
        </authorList>
    </citation>
    <scope>NUCLEOTIDE SEQUENCE [LARGE SCALE GENOMIC DNA]</scope>
    <source>
        <strain evidence="11">BGI_AS27</strain>
    </source>
</reference>
<dbReference type="InterPro" id="IPR000725">
    <property type="entry name" value="Olfact_rcpt"/>
</dbReference>
<feature type="transmembrane region" description="Helical" evidence="10">
    <location>
        <begin position="27"/>
        <end position="51"/>
    </location>
</feature>
<evidence type="ECO:0000256" key="6">
    <source>
        <dbReference type="ARBA" id="ARBA00023136"/>
    </source>
</evidence>
<dbReference type="PANTHER" id="PTHR48018">
    <property type="entry name" value="OLFACTORY RECEPTOR"/>
    <property type="match status" value="1"/>
</dbReference>
<comment type="function">
    <text evidence="1">Odorant receptor.</text>
</comment>
<keyword evidence="8" id="KW-0325">Glycoprotein</keyword>
<feature type="transmembrane region" description="Helical" evidence="10">
    <location>
        <begin position="63"/>
        <end position="79"/>
    </location>
</feature>
<evidence type="ECO:0000256" key="4">
    <source>
        <dbReference type="ARBA" id="ARBA00022989"/>
    </source>
</evidence>
<feature type="non-terminal residue" evidence="11">
    <location>
        <position position="88"/>
    </location>
</feature>
<evidence type="ECO:0000256" key="5">
    <source>
        <dbReference type="ARBA" id="ARBA00023040"/>
    </source>
</evidence>
<dbReference type="GO" id="GO:0004930">
    <property type="term" value="F:G protein-coupled receptor activity"/>
    <property type="evidence" value="ECO:0007669"/>
    <property type="project" value="UniProtKB-KW"/>
</dbReference>
<protein>
    <submittedName>
        <fullName evidence="11">Olfactory receptor 8U9</fullName>
    </submittedName>
</protein>
<dbReference type="GO" id="GO:0016020">
    <property type="term" value="C:membrane"/>
    <property type="evidence" value="ECO:0007669"/>
    <property type="project" value="UniProtKB-SubCell"/>
</dbReference>
<keyword evidence="9" id="KW-0807">Transducer</keyword>
<evidence type="ECO:0000256" key="9">
    <source>
        <dbReference type="ARBA" id="ARBA00023224"/>
    </source>
</evidence>
<comment type="subcellular location">
    <subcellularLocation>
        <location evidence="2">Membrane</location>
        <topology evidence="2">Multi-pass membrane protein</topology>
    </subcellularLocation>
</comment>
<proteinExistence type="predicted"/>
<evidence type="ECO:0000313" key="12">
    <source>
        <dbReference type="Proteomes" id="UP000053286"/>
    </source>
</evidence>
<evidence type="ECO:0000256" key="7">
    <source>
        <dbReference type="ARBA" id="ARBA00023170"/>
    </source>
</evidence>
<evidence type="ECO:0000313" key="11">
    <source>
        <dbReference type="EMBL" id="KFM00463.1"/>
    </source>
</evidence>
<evidence type="ECO:0000256" key="1">
    <source>
        <dbReference type="ARBA" id="ARBA00002936"/>
    </source>
</evidence>
<dbReference type="AlphaFoldDB" id="A0A087QGV9"/>
<keyword evidence="12" id="KW-1185">Reference proteome</keyword>
<evidence type="ECO:0000256" key="2">
    <source>
        <dbReference type="ARBA" id="ARBA00004141"/>
    </source>
</evidence>
<dbReference type="Pfam" id="PF13853">
    <property type="entry name" value="7tm_4"/>
    <property type="match status" value="1"/>
</dbReference>
<evidence type="ECO:0000256" key="3">
    <source>
        <dbReference type="ARBA" id="ARBA00022692"/>
    </source>
</evidence>
<keyword evidence="6 10" id="KW-0472">Membrane</keyword>
<organism evidence="11 12">
    <name type="scientific">Aptenodytes forsteri</name>
    <name type="common">Emperor penguin</name>
    <dbReference type="NCBI Taxonomy" id="9233"/>
    <lineage>
        <taxon>Eukaryota</taxon>
        <taxon>Metazoa</taxon>
        <taxon>Chordata</taxon>
        <taxon>Craniata</taxon>
        <taxon>Vertebrata</taxon>
        <taxon>Euteleostomi</taxon>
        <taxon>Archelosauria</taxon>
        <taxon>Archosauria</taxon>
        <taxon>Dinosauria</taxon>
        <taxon>Saurischia</taxon>
        <taxon>Theropoda</taxon>
        <taxon>Coelurosauria</taxon>
        <taxon>Aves</taxon>
        <taxon>Neognathae</taxon>
        <taxon>Neoaves</taxon>
        <taxon>Aequornithes</taxon>
        <taxon>Sphenisciformes</taxon>
        <taxon>Spheniscidae</taxon>
        <taxon>Aptenodytes</taxon>
    </lineage>
</organism>
<dbReference type="STRING" id="9233.A0A087QGV9"/>
<dbReference type="GO" id="GO:0004984">
    <property type="term" value="F:olfactory receptor activity"/>
    <property type="evidence" value="ECO:0007669"/>
    <property type="project" value="InterPro"/>
</dbReference>
<dbReference type="SUPFAM" id="SSF81321">
    <property type="entry name" value="Family A G protein-coupled receptor-like"/>
    <property type="match status" value="1"/>
</dbReference>
<sequence length="88" mass="9754">FPATVVSHACIVSTIPRIHVADSRRKACYTCTSHLAAVGLFYSSLLFTYLWPSSSYSLDADKVISAFYTVVFPVLNPLIDSLRNKLVK</sequence>
<feature type="non-terminal residue" evidence="11">
    <location>
        <position position="1"/>
    </location>
</feature>
<name>A0A087QGV9_APTFO</name>